<dbReference type="EMBL" id="BGPR01000009">
    <property type="protein sequence ID" value="GBL76261.1"/>
    <property type="molecule type" value="Genomic_DNA"/>
</dbReference>
<keyword evidence="3" id="KW-1185">Reference proteome</keyword>
<accession>A0A4Y2A8R9</accession>
<reference evidence="2 3" key="1">
    <citation type="journal article" date="2019" name="Sci. Rep.">
        <title>Orb-weaving spider Araneus ventricosus genome elucidates the spidroin gene catalogue.</title>
        <authorList>
            <person name="Kono N."/>
            <person name="Nakamura H."/>
            <person name="Ohtoshi R."/>
            <person name="Moran D.A.P."/>
            <person name="Shinohara A."/>
            <person name="Yoshida Y."/>
            <person name="Fujiwara M."/>
            <person name="Mori M."/>
            <person name="Tomita M."/>
            <person name="Arakawa K."/>
        </authorList>
    </citation>
    <scope>NUCLEOTIDE SEQUENCE [LARGE SCALE GENOMIC DNA]</scope>
</reference>
<dbReference type="GO" id="GO:0003676">
    <property type="term" value="F:nucleic acid binding"/>
    <property type="evidence" value="ECO:0007669"/>
    <property type="project" value="InterPro"/>
</dbReference>
<gene>
    <name evidence="2" type="ORF">AVEN_234518_1</name>
</gene>
<name>A0A4Y2A8R9_ARAVE</name>
<dbReference type="AlphaFoldDB" id="A0A4Y2A8R9"/>
<evidence type="ECO:0000313" key="2">
    <source>
        <dbReference type="EMBL" id="GBL76261.1"/>
    </source>
</evidence>
<protein>
    <recommendedName>
        <fullName evidence="1">DDE-1 domain-containing protein</fullName>
    </recommendedName>
</protein>
<evidence type="ECO:0000259" key="1">
    <source>
        <dbReference type="Pfam" id="PF03184"/>
    </source>
</evidence>
<dbReference type="InterPro" id="IPR004875">
    <property type="entry name" value="DDE_SF_endonuclease_dom"/>
</dbReference>
<organism evidence="2 3">
    <name type="scientific">Araneus ventricosus</name>
    <name type="common">Orbweaver spider</name>
    <name type="synonym">Epeira ventricosa</name>
    <dbReference type="NCBI Taxonomy" id="182803"/>
    <lineage>
        <taxon>Eukaryota</taxon>
        <taxon>Metazoa</taxon>
        <taxon>Ecdysozoa</taxon>
        <taxon>Arthropoda</taxon>
        <taxon>Chelicerata</taxon>
        <taxon>Arachnida</taxon>
        <taxon>Araneae</taxon>
        <taxon>Araneomorphae</taxon>
        <taxon>Entelegynae</taxon>
        <taxon>Araneoidea</taxon>
        <taxon>Araneidae</taxon>
        <taxon>Araneus</taxon>
    </lineage>
</organism>
<dbReference type="Pfam" id="PF03184">
    <property type="entry name" value="DDE_1"/>
    <property type="match status" value="1"/>
</dbReference>
<comment type="caution">
    <text evidence="2">The sequence shown here is derived from an EMBL/GenBank/DDBJ whole genome shotgun (WGS) entry which is preliminary data.</text>
</comment>
<sequence length="154" mass="17421">MGFNEMQMTRFHNNLKSCCLEKKFPAHRKFNMDETVISTYNNNISPNRTPNVITPKGKKTVCKISSAERDQTITAICCMNATGVFVPPTLILPRKRMNPLLYKDASNGTLSLISDTGYMHSHLLIDWQKHFVKHAKPSAEDLVLLVVDNHTSNC</sequence>
<dbReference type="Proteomes" id="UP000499080">
    <property type="component" value="Unassembled WGS sequence"/>
</dbReference>
<dbReference type="OrthoDB" id="4327074at2759"/>
<feature type="domain" description="DDE-1" evidence="1">
    <location>
        <begin position="71"/>
        <end position="152"/>
    </location>
</feature>
<evidence type="ECO:0000313" key="3">
    <source>
        <dbReference type="Proteomes" id="UP000499080"/>
    </source>
</evidence>
<proteinExistence type="predicted"/>